<dbReference type="Gene3D" id="3.10.450.50">
    <property type="match status" value="1"/>
</dbReference>
<dbReference type="AlphaFoldDB" id="A0A4S8RQZ7"/>
<proteinExistence type="predicted"/>
<dbReference type="Proteomes" id="UP000310406">
    <property type="component" value="Unassembled WGS sequence"/>
</dbReference>
<dbReference type="Pfam" id="PF14534">
    <property type="entry name" value="DUF4440"/>
    <property type="match status" value="1"/>
</dbReference>
<evidence type="ECO:0000313" key="3">
    <source>
        <dbReference type="Proteomes" id="UP000310406"/>
    </source>
</evidence>
<evidence type="ECO:0000313" key="2">
    <source>
        <dbReference type="EMBL" id="THV61118.1"/>
    </source>
</evidence>
<name>A0A4S8RQZ7_9FLAO</name>
<sequence length="168" mass="18985">MSCITPATFGKTEHMKTFLSVTIGCFILWSCTSKTEGETGLNHSTGQDRQLLTQLKEVKWPKAYREQDTLLLDSILGDDFQMIDDQGNWSDKKGELDWIKEHASTHDSFFYEIKRLDILPNGTAMICGTGHIFNDSIKTIYQSSNVLIKREGQWKAIASHVSGIKQVP</sequence>
<evidence type="ECO:0000259" key="1">
    <source>
        <dbReference type="Pfam" id="PF14534"/>
    </source>
</evidence>
<keyword evidence="3" id="KW-1185">Reference proteome</keyword>
<dbReference type="EMBL" id="SNTZ01000001">
    <property type="protein sequence ID" value="THV61118.1"/>
    <property type="molecule type" value="Genomic_DNA"/>
</dbReference>
<reference evidence="2 3" key="1">
    <citation type="submission" date="2019-03" db="EMBL/GenBank/DDBJ databases">
        <title>Muricauda SCR12 sp.nov, a marine bacterium isolated from Pacific Ocean:the Okinawa trough.</title>
        <authorList>
            <person name="Liu L."/>
        </authorList>
    </citation>
    <scope>NUCLEOTIDE SEQUENCE [LARGE SCALE GENOMIC DNA]</scope>
    <source>
        <strain evidence="2 3">SCR12</strain>
    </source>
</reference>
<organism evidence="2 3">
    <name type="scientific">Flagellimonas alvinocaridis</name>
    <dbReference type="NCBI Taxonomy" id="2530200"/>
    <lineage>
        <taxon>Bacteria</taxon>
        <taxon>Pseudomonadati</taxon>
        <taxon>Bacteroidota</taxon>
        <taxon>Flavobacteriia</taxon>
        <taxon>Flavobacteriales</taxon>
        <taxon>Flavobacteriaceae</taxon>
        <taxon>Flagellimonas</taxon>
    </lineage>
</organism>
<feature type="domain" description="DUF4440" evidence="1">
    <location>
        <begin position="58"/>
        <end position="155"/>
    </location>
</feature>
<gene>
    <name evidence="2" type="ORF">EZV76_01975</name>
</gene>
<comment type="caution">
    <text evidence="2">The sequence shown here is derived from an EMBL/GenBank/DDBJ whole genome shotgun (WGS) entry which is preliminary data.</text>
</comment>
<dbReference type="SUPFAM" id="SSF54427">
    <property type="entry name" value="NTF2-like"/>
    <property type="match status" value="1"/>
</dbReference>
<dbReference type="InterPro" id="IPR032710">
    <property type="entry name" value="NTF2-like_dom_sf"/>
</dbReference>
<accession>A0A4S8RQZ7</accession>
<dbReference type="InterPro" id="IPR027843">
    <property type="entry name" value="DUF4440"/>
</dbReference>
<protein>
    <submittedName>
        <fullName evidence="2">Nuclear transport factor 2 family protein</fullName>
    </submittedName>
</protein>